<evidence type="ECO:0000313" key="3">
    <source>
        <dbReference type="Proteomes" id="UP001213681"/>
    </source>
</evidence>
<keyword evidence="3" id="KW-1185">Reference proteome</keyword>
<dbReference type="RefSeq" id="XP_056769601.1">
    <property type="nucleotide sequence ID" value="XM_056905494.1"/>
</dbReference>
<protein>
    <submittedName>
        <fullName evidence="2">Uncharacterized protein</fullName>
    </submittedName>
</protein>
<gene>
    <name evidence="2" type="ORF">N7458_002111</name>
</gene>
<reference evidence="2" key="1">
    <citation type="submission" date="2022-12" db="EMBL/GenBank/DDBJ databases">
        <authorList>
            <person name="Petersen C."/>
        </authorList>
    </citation>
    <scope>NUCLEOTIDE SEQUENCE</scope>
    <source>
        <strain evidence="2">IBT 16125</strain>
    </source>
</reference>
<proteinExistence type="predicted"/>
<dbReference type="GeneID" id="81595737"/>
<reference evidence="2" key="2">
    <citation type="journal article" date="2023" name="IMA Fungus">
        <title>Comparative genomic study of the Penicillium genus elucidates a diverse pangenome and 15 lateral gene transfer events.</title>
        <authorList>
            <person name="Petersen C."/>
            <person name="Sorensen T."/>
            <person name="Nielsen M.R."/>
            <person name="Sondergaard T.E."/>
            <person name="Sorensen J.L."/>
            <person name="Fitzpatrick D.A."/>
            <person name="Frisvad J.C."/>
            <person name="Nielsen K.L."/>
        </authorList>
    </citation>
    <scope>NUCLEOTIDE SEQUENCE</scope>
    <source>
        <strain evidence="2">IBT 16125</strain>
    </source>
</reference>
<dbReference type="Proteomes" id="UP001213681">
    <property type="component" value="Unassembled WGS sequence"/>
</dbReference>
<accession>A0AAD6CCC6</accession>
<name>A0AAD6CCC6_9EURO</name>
<evidence type="ECO:0000313" key="2">
    <source>
        <dbReference type="EMBL" id="KAJ5460559.1"/>
    </source>
</evidence>
<evidence type="ECO:0000256" key="1">
    <source>
        <dbReference type="SAM" id="MobiDB-lite"/>
    </source>
</evidence>
<organism evidence="2 3">
    <name type="scientific">Penicillium daleae</name>
    <dbReference type="NCBI Taxonomy" id="63821"/>
    <lineage>
        <taxon>Eukaryota</taxon>
        <taxon>Fungi</taxon>
        <taxon>Dikarya</taxon>
        <taxon>Ascomycota</taxon>
        <taxon>Pezizomycotina</taxon>
        <taxon>Eurotiomycetes</taxon>
        <taxon>Eurotiomycetidae</taxon>
        <taxon>Eurotiales</taxon>
        <taxon>Aspergillaceae</taxon>
        <taxon>Penicillium</taxon>
    </lineage>
</organism>
<dbReference type="EMBL" id="JAPVEA010000002">
    <property type="protein sequence ID" value="KAJ5460559.1"/>
    <property type="molecule type" value="Genomic_DNA"/>
</dbReference>
<comment type="caution">
    <text evidence="2">The sequence shown here is derived from an EMBL/GenBank/DDBJ whole genome shotgun (WGS) entry which is preliminary data.</text>
</comment>
<feature type="region of interest" description="Disordered" evidence="1">
    <location>
        <begin position="24"/>
        <end position="48"/>
    </location>
</feature>
<dbReference type="AlphaFoldDB" id="A0AAD6CCC6"/>
<sequence>MAKIDPSLGSSSLLELSLGTFAAEEPLPLDETESSQRTAHPENQGAYNMTSPHQYIHWMLSTYGKEEKCHRSSNEKKSTWGL</sequence>